<sequence length="293" mass="33297">MTCATEIVGSWFPSGYYGHFRSKTRNDFVCEYRQLAKPQPPNKFLNRSQQPTARHVFSHHDNRESFLNDALYFEQGLGRKRAPNKAYSFKQDFMTWMPEREYIQRTQRPLLSTYRKDFKTSQKVPQIYVNKPPSSFDGVNTTSYRYAHGSETANPNRHTINAMNNEALKLSLLNRKNRAMSARGTVRETVASCMNWYNPAKERPKTAVQNQTSPAATQTTMLQPHPPSEPPPPRAEPPQPRVNPPPPAVERQVTMPPVREATVVQAEPVNRQPQPTIAWAPPQPAAAIEVACA</sequence>
<reference evidence="3" key="1">
    <citation type="submission" date="2022-08" db="UniProtKB">
        <authorList>
            <consortium name="EnsemblMetazoa"/>
        </authorList>
    </citation>
    <scope>IDENTIFICATION</scope>
    <source>
        <strain evidence="3">05x7-T-G4-1.051#20</strain>
    </source>
</reference>
<organism evidence="3 4">
    <name type="scientific">Magallana gigas</name>
    <name type="common">Pacific oyster</name>
    <name type="synonym">Crassostrea gigas</name>
    <dbReference type="NCBI Taxonomy" id="29159"/>
    <lineage>
        <taxon>Eukaryota</taxon>
        <taxon>Metazoa</taxon>
        <taxon>Spiralia</taxon>
        <taxon>Lophotrochozoa</taxon>
        <taxon>Mollusca</taxon>
        <taxon>Bivalvia</taxon>
        <taxon>Autobranchia</taxon>
        <taxon>Pteriomorphia</taxon>
        <taxon>Ostreida</taxon>
        <taxon>Ostreoidea</taxon>
        <taxon>Ostreidae</taxon>
        <taxon>Magallana</taxon>
    </lineage>
</organism>
<proteinExistence type="predicted"/>
<feature type="compositionally biased region" description="Polar residues" evidence="1">
    <location>
        <begin position="207"/>
        <end position="222"/>
    </location>
</feature>
<dbReference type="AlphaFoldDB" id="A0A8W8M7W5"/>
<keyword evidence="4" id="KW-1185">Reference proteome</keyword>
<evidence type="ECO:0000259" key="2">
    <source>
        <dbReference type="Pfam" id="PF15115"/>
    </source>
</evidence>
<name>A0A8W8M7W5_MAGGI</name>
<dbReference type="EnsemblMetazoa" id="G30996.1">
    <property type="protein sequence ID" value="G30996.1:cds"/>
    <property type="gene ID" value="G30996"/>
</dbReference>
<dbReference type="PANTHER" id="PTHR35539:SF1">
    <property type="entry name" value="CDNA SEQUENCE BC048562"/>
    <property type="match status" value="1"/>
</dbReference>
<accession>A0A8W8M7W5</accession>
<evidence type="ECO:0000313" key="3">
    <source>
        <dbReference type="EnsemblMetazoa" id="G30996.1:cds"/>
    </source>
</evidence>
<evidence type="ECO:0000256" key="1">
    <source>
        <dbReference type="SAM" id="MobiDB-lite"/>
    </source>
</evidence>
<feature type="compositionally biased region" description="Pro residues" evidence="1">
    <location>
        <begin position="224"/>
        <end position="248"/>
    </location>
</feature>
<dbReference type="PANTHER" id="PTHR35539">
    <property type="entry name" value="CDNA SEQUENCE BC048562"/>
    <property type="match status" value="1"/>
</dbReference>
<protein>
    <recommendedName>
        <fullName evidence="2">Domain of unknown function with conserved HDNR motif domain-containing protein</fullName>
    </recommendedName>
</protein>
<feature type="domain" description="Domain of unknown function with conserved HDNR motif" evidence="2">
    <location>
        <begin position="8"/>
        <end position="133"/>
    </location>
</feature>
<dbReference type="Proteomes" id="UP000005408">
    <property type="component" value="Unassembled WGS sequence"/>
</dbReference>
<evidence type="ECO:0000313" key="4">
    <source>
        <dbReference type="Proteomes" id="UP000005408"/>
    </source>
</evidence>
<dbReference type="InterPro" id="IPR029369">
    <property type="entry name" value="HDNR"/>
</dbReference>
<feature type="region of interest" description="Disordered" evidence="1">
    <location>
        <begin position="201"/>
        <end position="252"/>
    </location>
</feature>
<dbReference type="Pfam" id="PF15115">
    <property type="entry name" value="HDNR"/>
    <property type="match status" value="1"/>
</dbReference>